<dbReference type="Proteomes" id="UP001440599">
    <property type="component" value="Unassembled WGS sequence"/>
</dbReference>
<dbReference type="EMBL" id="JBBMFT010000001">
    <property type="protein sequence ID" value="MEQ2455139.1"/>
    <property type="molecule type" value="Genomic_DNA"/>
</dbReference>
<dbReference type="SUPFAM" id="SSF51197">
    <property type="entry name" value="Clavaminate synthase-like"/>
    <property type="match status" value="1"/>
</dbReference>
<dbReference type="InterPro" id="IPR004375">
    <property type="entry name" value="NanQ/TabA/YiaL"/>
</dbReference>
<dbReference type="InterPro" id="IPR037012">
    <property type="entry name" value="NanQ/TabA/YiaL_sf"/>
</dbReference>
<gene>
    <name evidence="1" type="ORF">WMO45_01270</name>
</gene>
<name>A0ABV1EM10_9FIRM</name>
<protein>
    <submittedName>
        <fullName evidence="1">YhcH/YjgK/YiaL family protein</fullName>
    </submittedName>
</protein>
<organism evidence="1 2">
    <name type="scientific">Flavonifractor hominis</name>
    <dbReference type="NCBI Taxonomy" id="3133178"/>
    <lineage>
        <taxon>Bacteria</taxon>
        <taxon>Bacillati</taxon>
        <taxon>Bacillota</taxon>
        <taxon>Clostridia</taxon>
        <taxon>Eubacteriales</taxon>
        <taxon>Oscillospiraceae</taxon>
        <taxon>Flavonifractor</taxon>
    </lineage>
</organism>
<dbReference type="Gene3D" id="2.60.120.370">
    <property type="entry name" value="YhcH/YjgK/YiaL"/>
    <property type="match status" value="1"/>
</dbReference>
<dbReference type="PANTHER" id="PTHR34986:SF1">
    <property type="entry name" value="PROTEIN YIAL"/>
    <property type="match status" value="1"/>
</dbReference>
<proteinExistence type="predicted"/>
<sequence length="152" mass="16879">MVLDRIERASLYYGLGPRFQTALEWLAQIDPDTLVPGQRVSIDGENVYATRFDVETKPASNAQLEGHQNYADIQFLVSGEEALGYTAADSAVVPAADYDATKDIQFFTAQWDTLTISPGTFYIVWPQDLHAPRLAYNGVKPVRVIVAKVKLD</sequence>
<comment type="caution">
    <text evidence="1">The sequence shown here is derived from an EMBL/GenBank/DDBJ whole genome shotgun (WGS) entry which is preliminary data.</text>
</comment>
<dbReference type="Pfam" id="PF04074">
    <property type="entry name" value="DUF386"/>
    <property type="match status" value="1"/>
</dbReference>
<reference evidence="1 2" key="1">
    <citation type="submission" date="2024-03" db="EMBL/GenBank/DDBJ databases">
        <title>Human intestinal bacterial collection.</title>
        <authorList>
            <person name="Pauvert C."/>
            <person name="Hitch T.C.A."/>
            <person name="Clavel T."/>
        </authorList>
    </citation>
    <scope>NUCLEOTIDE SEQUENCE [LARGE SCALE GENOMIC DNA]</scope>
    <source>
        <strain evidence="1 2">CLA-AP-H34</strain>
    </source>
</reference>
<keyword evidence="2" id="KW-1185">Reference proteome</keyword>
<dbReference type="RefSeq" id="WP_349138819.1">
    <property type="nucleotide sequence ID" value="NZ_JBBMFT010000001.1"/>
</dbReference>
<accession>A0ABV1EM10</accession>
<dbReference type="NCBIfam" id="TIGR00022">
    <property type="entry name" value="YhcH/YjgK/YiaL family protein"/>
    <property type="match status" value="1"/>
</dbReference>
<evidence type="ECO:0000313" key="2">
    <source>
        <dbReference type="Proteomes" id="UP001440599"/>
    </source>
</evidence>
<dbReference type="PANTHER" id="PTHR34986">
    <property type="entry name" value="EVOLVED BETA-GALACTOSIDASE SUBUNIT BETA"/>
    <property type="match status" value="1"/>
</dbReference>
<evidence type="ECO:0000313" key="1">
    <source>
        <dbReference type="EMBL" id="MEQ2455139.1"/>
    </source>
</evidence>